<feature type="compositionally biased region" description="Polar residues" evidence="2">
    <location>
        <begin position="269"/>
        <end position="278"/>
    </location>
</feature>
<dbReference type="InterPro" id="IPR013929">
    <property type="entry name" value="RPAP1_C"/>
</dbReference>
<dbReference type="GO" id="GO:0006366">
    <property type="term" value="P:transcription by RNA polymerase II"/>
    <property type="evidence" value="ECO:0007669"/>
    <property type="project" value="InterPro"/>
</dbReference>
<name>A0A9P6KF64_9FUNG</name>
<evidence type="ECO:0000256" key="2">
    <source>
        <dbReference type="SAM" id="MobiDB-lite"/>
    </source>
</evidence>
<feature type="compositionally biased region" description="Acidic residues" evidence="2">
    <location>
        <begin position="1305"/>
        <end position="1326"/>
    </location>
</feature>
<organism evidence="5 6">
    <name type="scientific">Lunasporangiospora selenospora</name>
    <dbReference type="NCBI Taxonomy" id="979761"/>
    <lineage>
        <taxon>Eukaryota</taxon>
        <taxon>Fungi</taxon>
        <taxon>Fungi incertae sedis</taxon>
        <taxon>Mucoromycota</taxon>
        <taxon>Mortierellomycotina</taxon>
        <taxon>Mortierellomycetes</taxon>
        <taxon>Mortierellales</taxon>
        <taxon>Mortierellaceae</taxon>
        <taxon>Lunasporangiospora</taxon>
    </lineage>
</organism>
<dbReference type="InterPro" id="IPR013930">
    <property type="entry name" value="RPAP1_N"/>
</dbReference>
<evidence type="ECO:0000256" key="1">
    <source>
        <dbReference type="ARBA" id="ARBA00009953"/>
    </source>
</evidence>
<dbReference type="Proteomes" id="UP000780801">
    <property type="component" value="Unassembled WGS sequence"/>
</dbReference>
<evidence type="ECO:0000259" key="3">
    <source>
        <dbReference type="Pfam" id="PF08620"/>
    </source>
</evidence>
<feature type="compositionally biased region" description="Low complexity" evidence="2">
    <location>
        <begin position="283"/>
        <end position="297"/>
    </location>
</feature>
<feature type="domain" description="RPAP1 N-terminal" evidence="4">
    <location>
        <begin position="360"/>
        <end position="401"/>
    </location>
</feature>
<comment type="similarity">
    <text evidence="1">Belongs to the RPAP1 family.</text>
</comment>
<sequence length="1629" mass="181113">MDDQKRIPKVSQGSDQGTRQDVYAEYEKIARQRHFVPETEDDLLQMQQEFYKSGDQPAASVTRVRRAPVIVGSSSSIVSSRAAVQGNDSATPSHNVVDDDDDDDDIPPPLEKDVVSLGDDLPESPPTIQPSSIGLRAGSRFLQDRANKGPRTHFRAVGERFDINLDDDENGNDTNDTDKQSPLGSHLAADDAETEEETRQRLRTAGPSMGQILNEVLEKPVVKAVAPTVPTTTFGSLNPPPRSTSNGAAKGGSLFARRLAEAQKKHQESSASTSTTSGVPEPTIVSTVRSTSSSTTRKFPASADHVPPTDVEKVTLGQTLQHAKASAGIRKGTPSTPRSAPALHSVLKKSADTSHGTLMEQIDDENRRKLSGMTDQEIEKEREELLRQLDPELVAKLLKRNTVQRRVSFSEGISIEGKVVSMQDARVGRDHAGFEAKRHQEEEGDHPLALKAKYYSDVPAEPEKMEWMGIEDPTTEYKAPGKAITPGVQPYTVQENDPPAAHLRFDFSGKILGGQDVPVHLGLHHHGVDPTKAGYTLSELLHLVRSTVPSQRILPLNILAKILRNCRNPDLAPFETRSGILRWLIDRLRAPVYLRAALDDKTDSGVVAAVNVIHAWIQPEDNLGQATDVWDTLDLLYRGHERINLGFKRQTITRFANMELKSDTLRSSQEQAEAEETIGGHAALASKEPVEGLVAMDIFPRLRYILAVCQLPAPTNVQVIDILITLARFSPEAVKGIFECEGLLSALVGRFAAITWPSELNDLELCCTSKVITLLDIVIRSSRKIASAVIEEGHVEPFLRFLALTPEATASNKQSFIIQTQALKLFRSLASYGLYCNVMVDILHPVLLQDIAQTITNVSRPIQDQDPVVKSFLSKKLTIFFQLGVSWIHASVDGRRTIPESSLYWAQAIAFLDMTLDGLSKWTRMMHAGTFDLEQTLLVAGATRYIGTWARYLTTFPLENDQLPDRVWDALCFYDWTASAGFQGVHTRLISLMEEVPHLDEPALPHVGITLSNPSSISKIAHHLLEFSLCCEFLNSHHELMYHFAQHEMAPANAQSEMVKTLISESVIGLVEQVTKYELAIQDQIPATLPPWIAFIGRHGVYLVAQWLRAMDVFVYQQDPQNSSHIKLTLFPIFQVTALSLLQIVLPGDESLSYDVLLKILFSPRVLGKLLNQNSDQITAVERILKPLYLQCFVKSHQELKRSQSVWNHEGCDITTLVVNYGSISSQPLFNWLFYPIDILYKSKLTYVEESGVLIAATSVIHCVLDFVYSLLQTLDGIAFELIYMASLKVLMLEGERQPGRSEGAEEEEFEDEESGPGEQEQEEDGFMDTDVDGTINRLMDHFSTHGDSVLVRDGAKDLNPASEKILSLLTNPIPFEQFMKDFMENCFTTGTLLQFQSTAARLLFPAMAISPTLNLLIWRDSYSSLGSMTTRWEDLDTGSLRSLLLDDDAVTTERNPALYWIAVHHLARFALGPIKMPPPPRSGGMRSQAAAAVVEPKTLTPEESLMEEERRSIVKAVVAGTKSEELVRDWIQYDARNYEHLAQAPLGGGIQSFSRPLSLLSTSNSFPMIGSRDYLDSDNILTPPECFCERRQILMTLRKEWAEMMVGEEGMERIERSITAGAGWRRNP</sequence>
<feature type="region of interest" description="Disordered" evidence="2">
    <location>
        <begin position="230"/>
        <end position="310"/>
    </location>
</feature>
<dbReference type="PANTHER" id="PTHR21483">
    <property type="entry name" value="RNA POLYMERASE II-ASSOCIATED PROTEIN 1"/>
    <property type="match status" value="1"/>
</dbReference>
<evidence type="ECO:0000313" key="5">
    <source>
        <dbReference type="EMBL" id="KAF9582641.1"/>
    </source>
</evidence>
<dbReference type="PANTHER" id="PTHR21483:SF18">
    <property type="entry name" value="RNA POLYMERASE II-ASSOCIATED PROTEIN 1"/>
    <property type="match status" value="1"/>
</dbReference>
<accession>A0A9P6KF64</accession>
<protein>
    <submittedName>
        <fullName evidence="5">RNA polymerase II associated protein 1</fullName>
    </submittedName>
</protein>
<evidence type="ECO:0000313" key="6">
    <source>
        <dbReference type="Proteomes" id="UP000780801"/>
    </source>
</evidence>
<comment type="caution">
    <text evidence="5">The sequence shown here is derived from an EMBL/GenBank/DDBJ whole genome shotgun (WGS) entry which is preliminary data.</text>
</comment>
<evidence type="ECO:0000259" key="4">
    <source>
        <dbReference type="Pfam" id="PF08621"/>
    </source>
</evidence>
<dbReference type="Pfam" id="PF08621">
    <property type="entry name" value="RPAP1_N"/>
    <property type="match status" value="1"/>
</dbReference>
<feature type="domain" description="RPAP1 C-terminal" evidence="3">
    <location>
        <begin position="503"/>
        <end position="566"/>
    </location>
</feature>
<dbReference type="InterPro" id="IPR039913">
    <property type="entry name" value="RPAP1/Rba50"/>
</dbReference>
<feature type="region of interest" description="Disordered" evidence="2">
    <location>
        <begin position="75"/>
        <end position="209"/>
    </location>
</feature>
<keyword evidence="6" id="KW-1185">Reference proteome</keyword>
<reference evidence="5" key="1">
    <citation type="journal article" date="2020" name="Fungal Divers.">
        <title>Resolving the Mortierellaceae phylogeny through synthesis of multi-gene phylogenetics and phylogenomics.</title>
        <authorList>
            <person name="Vandepol N."/>
            <person name="Liber J."/>
            <person name="Desiro A."/>
            <person name="Na H."/>
            <person name="Kennedy M."/>
            <person name="Barry K."/>
            <person name="Grigoriev I.V."/>
            <person name="Miller A.N."/>
            <person name="O'Donnell K."/>
            <person name="Stajich J.E."/>
            <person name="Bonito G."/>
        </authorList>
    </citation>
    <scope>NUCLEOTIDE SEQUENCE</scope>
    <source>
        <strain evidence="5">KOD1015</strain>
    </source>
</reference>
<dbReference type="OrthoDB" id="348201at2759"/>
<feature type="region of interest" description="Disordered" evidence="2">
    <location>
        <begin position="1"/>
        <end position="21"/>
    </location>
</feature>
<gene>
    <name evidence="5" type="primary">RPAP1</name>
    <name evidence="5" type="ORF">BGW38_010943</name>
</gene>
<feature type="region of interest" description="Disordered" evidence="2">
    <location>
        <begin position="1299"/>
        <end position="1326"/>
    </location>
</feature>
<feature type="compositionally biased region" description="Basic and acidic residues" evidence="2">
    <location>
        <begin position="258"/>
        <end position="268"/>
    </location>
</feature>
<proteinExistence type="inferred from homology"/>
<dbReference type="EMBL" id="JAABOA010000979">
    <property type="protein sequence ID" value="KAF9582641.1"/>
    <property type="molecule type" value="Genomic_DNA"/>
</dbReference>
<dbReference type="Pfam" id="PF08620">
    <property type="entry name" value="RPAP1_C"/>
    <property type="match status" value="1"/>
</dbReference>